<sequence length="223" mass="25652">MYSFRERADTTVIDEPFYAHYLRVSGREHPGYQEVLNSQDQYSEQVIRNVIKGHYETPVVFFKQMCHHLVEIDLSFLDNCSNILLIREPSLVIRSHAKNVPDLKVSDIGLDIQNFLLNKILESGETPVVVDSANLLMQPEAILKELCQHLEIAFDDSMLSWEPGAKPEDGVWAKHWYENTHESSGFSNKEPNRDSLPEKFLPVLEEATVLYDNLKKYACKGIE</sequence>
<dbReference type="EMBL" id="UINC01020060">
    <property type="protein sequence ID" value="SVA84608.1"/>
    <property type="molecule type" value="Genomic_DNA"/>
</dbReference>
<dbReference type="PANTHER" id="PTHR42743:SF11">
    <property type="entry name" value="AMINODEOXYCHORISMATE LYASE"/>
    <property type="match status" value="1"/>
</dbReference>
<evidence type="ECO:0000313" key="2">
    <source>
        <dbReference type="EMBL" id="SVA84608.1"/>
    </source>
</evidence>
<accession>A0A381Z5U0</accession>
<protein>
    <recommendedName>
        <fullName evidence="3">Sulfotransferase family protein</fullName>
    </recommendedName>
</protein>
<dbReference type="InterPro" id="IPR027417">
    <property type="entry name" value="P-loop_NTPase"/>
</dbReference>
<dbReference type="PANTHER" id="PTHR42743">
    <property type="entry name" value="AMINO-ACID AMINOTRANSFERASE"/>
    <property type="match status" value="1"/>
</dbReference>
<reference evidence="2" key="1">
    <citation type="submission" date="2018-05" db="EMBL/GenBank/DDBJ databases">
        <authorList>
            <person name="Lanie J.A."/>
            <person name="Ng W.-L."/>
            <person name="Kazmierczak K.M."/>
            <person name="Andrzejewski T.M."/>
            <person name="Davidsen T.M."/>
            <person name="Wayne K.J."/>
            <person name="Tettelin H."/>
            <person name="Glass J.I."/>
            <person name="Rusch D."/>
            <person name="Podicherti R."/>
            <person name="Tsui H.-C.T."/>
            <person name="Winkler M.E."/>
        </authorList>
    </citation>
    <scope>NUCLEOTIDE SEQUENCE</scope>
</reference>
<evidence type="ECO:0008006" key="3">
    <source>
        <dbReference type="Google" id="ProtNLM"/>
    </source>
</evidence>
<proteinExistence type="inferred from homology"/>
<name>A0A381Z5U0_9ZZZZ</name>
<gene>
    <name evidence="2" type="ORF">METZ01_LOCUS137462</name>
</gene>
<dbReference type="AlphaFoldDB" id="A0A381Z5U0"/>
<dbReference type="Gene3D" id="3.40.50.300">
    <property type="entry name" value="P-loop containing nucleotide triphosphate hydrolases"/>
    <property type="match status" value="1"/>
</dbReference>
<dbReference type="SUPFAM" id="SSF52540">
    <property type="entry name" value="P-loop containing nucleoside triphosphate hydrolases"/>
    <property type="match status" value="1"/>
</dbReference>
<comment type="similarity">
    <text evidence="1">Belongs to the class-IV pyridoxal-phosphate-dependent aminotransferase family.</text>
</comment>
<dbReference type="GO" id="GO:0019752">
    <property type="term" value="P:carboxylic acid metabolic process"/>
    <property type="evidence" value="ECO:0007669"/>
    <property type="project" value="TreeGrafter"/>
</dbReference>
<dbReference type="InterPro" id="IPR050571">
    <property type="entry name" value="Class-IV_PLP-Dep_Aminotrnsfr"/>
</dbReference>
<organism evidence="2">
    <name type="scientific">marine metagenome</name>
    <dbReference type="NCBI Taxonomy" id="408172"/>
    <lineage>
        <taxon>unclassified sequences</taxon>
        <taxon>metagenomes</taxon>
        <taxon>ecological metagenomes</taxon>
    </lineage>
</organism>
<evidence type="ECO:0000256" key="1">
    <source>
        <dbReference type="ARBA" id="ARBA00009320"/>
    </source>
</evidence>
<dbReference type="Pfam" id="PF19798">
    <property type="entry name" value="Sulfotransfer_5"/>
    <property type="match status" value="1"/>
</dbReference>